<sequence length="179" mass="19299">MDAVNLDVSALVLIQTSLAFITAPFTSPTYNFPLFLYGIYAAENKESSEPLRLFSALVGLSVLFDFIWLFRHEYNGLIGFIIVIAMLGKIPTFYSILITLRHRGLTFGSVLGRGVEDPMAAQNTVWSMPGGLGGPKAGYQNIDEDLETAPGAPSQPPPPPPSNLPGPSPVSHQAQVPRS</sequence>
<evidence type="ECO:0000313" key="4">
    <source>
        <dbReference type="Proteomes" id="UP000054248"/>
    </source>
</evidence>
<evidence type="ECO:0000256" key="1">
    <source>
        <dbReference type="SAM" id="MobiDB-lite"/>
    </source>
</evidence>
<feature type="compositionally biased region" description="Pro residues" evidence="1">
    <location>
        <begin position="153"/>
        <end position="168"/>
    </location>
</feature>
<feature type="transmembrane region" description="Helical" evidence="2">
    <location>
        <begin position="12"/>
        <end position="39"/>
    </location>
</feature>
<keyword evidence="4" id="KW-1185">Reference proteome</keyword>
<keyword evidence="2" id="KW-0472">Membrane</keyword>
<feature type="region of interest" description="Disordered" evidence="1">
    <location>
        <begin position="133"/>
        <end position="179"/>
    </location>
</feature>
<reference evidence="4" key="2">
    <citation type="submission" date="2015-01" db="EMBL/GenBank/DDBJ databases">
        <title>Evolutionary Origins and Diversification of the Mycorrhizal Mutualists.</title>
        <authorList>
            <consortium name="DOE Joint Genome Institute"/>
            <consortium name="Mycorrhizal Genomics Consortium"/>
            <person name="Kohler A."/>
            <person name="Kuo A."/>
            <person name="Nagy L.G."/>
            <person name="Floudas D."/>
            <person name="Copeland A."/>
            <person name="Barry K.W."/>
            <person name="Cichocki N."/>
            <person name="Veneault-Fourrey C."/>
            <person name="LaButti K."/>
            <person name="Lindquist E.A."/>
            <person name="Lipzen A."/>
            <person name="Lundell T."/>
            <person name="Morin E."/>
            <person name="Murat C."/>
            <person name="Riley R."/>
            <person name="Ohm R."/>
            <person name="Sun H."/>
            <person name="Tunlid A."/>
            <person name="Henrissat B."/>
            <person name="Grigoriev I.V."/>
            <person name="Hibbett D.S."/>
            <person name="Martin F."/>
        </authorList>
    </citation>
    <scope>NUCLEOTIDE SEQUENCE [LARGE SCALE GENOMIC DNA]</scope>
    <source>
        <strain evidence="4">MUT 4182</strain>
    </source>
</reference>
<evidence type="ECO:0000256" key="2">
    <source>
        <dbReference type="SAM" id="Phobius"/>
    </source>
</evidence>
<organism evidence="3 4">
    <name type="scientific">Tulasnella calospora MUT 4182</name>
    <dbReference type="NCBI Taxonomy" id="1051891"/>
    <lineage>
        <taxon>Eukaryota</taxon>
        <taxon>Fungi</taxon>
        <taxon>Dikarya</taxon>
        <taxon>Basidiomycota</taxon>
        <taxon>Agaricomycotina</taxon>
        <taxon>Agaricomycetes</taxon>
        <taxon>Cantharellales</taxon>
        <taxon>Tulasnellaceae</taxon>
        <taxon>Tulasnella</taxon>
    </lineage>
</organism>
<dbReference type="HOGENOM" id="CLU_1547679_0_0_1"/>
<dbReference type="AlphaFoldDB" id="A0A0C3QSB4"/>
<keyword evidence="2" id="KW-0812">Transmembrane</keyword>
<dbReference type="EMBL" id="KN822968">
    <property type="protein sequence ID" value="KIO30824.1"/>
    <property type="molecule type" value="Genomic_DNA"/>
</dbReference>
<gene>
    <name evidence="3" type="ORF">M407DRAFT_242056</name>
</gene>
<dbReference type="OrthoDB" id="2500246at2759"/>
<proteinExistence type="predicted"/>
<keyword evidence="2" id="KW-1133">Transmembrane helix</keyword>
<name>A0A0C3QSB4_9AGAM</name>
<accession>A0A0C3QSB4</accession>
<dbReference type="Proteomes" id="UP000054248">
    <property type="component" value="Unassembled WGS sequence"/>
</dbReference>
<feature type="transmembrane region" description="Helical" evidence="2">
    <location>
        <begin position="76"/>
        <end position="97"/>
    </location>
</feature>
<evidence type="ECO:0000313" key="3">
    <source>
        <dbReference type="EMBL" id="KIO30824.1"/>
    </source>
</evidence>
<reference evidence="3 4" key="1">
    <citation type="submission" date="2014-04" db="EMBL/GenBank/DDBJ databases">
        <authorList>
            <consortium name="DOE Joint Genome Institute"/>
            <person name="Kuo A."/>
            <person name="Girlanda M."/>
            <person name="Perotto S."/>
            <person name="Kohler A."/>
            <person name="Nagy L.G."/>
            <person name="Floudas D."/>
            <person name="Copeland A."/>
            <person name="Barry K.W."/>
            <person name="Cichocki N."/>
            <person name="Veneault-Fourrey C."/>
            <person name="LaButti K."/>
            <person name="Lindquist E.A."/>
            <person name="Lipzen A."/>
            <person name="Lundell T."/>
            <person name="Morin E."/>
            <person name="Murat C."/>
            <person name="Sun H."/>
            <person name="Tunlid A."/>
            <person name="Henrissat B."/>
            <person name="Grigoriev I.V."/>
            <person name="Hibbett D.S."/>
            <person name="Martin F."/>
            <person name="Nordberg H.P."/>
            <person name="Cantor M.N."/>
            <person name="Hua S.X."/>
        </authorList>
    </citation>
    <scope>NUCLEOTIDE SEQUENCE [LARGE SCALE GENOMIC DNA]</scope>
    <source>
        <strain evidence="3 4">MUT 4182</strain>
    </source>
</reference>
<feature type="transmembrane region" description="Helical" evidence="2">
    <location>
        <begin position="51"/>
        <end position="70"/>
    </location>
</feature>
<protein>
    <submittedName>
        <fullName evidence="3">Uncharacterized protein</fullName>
    </submittedName>
</protein>